<dbReference type="GO" id="GO:0009626">
    <property type="term" value="P:plant-type hypersensitive response"/>
    <property type="evidence" value="ECO:0007669"/>
    <property type="project" value="UniProtKB-ARBA"/>
</dbReference>
<dbReference type="Pfam" id="PF00931">
    <property type="entry name" value="NB-ARC"/>
    <property type="match status" value="2"/>
</dbReference>
<dbReference type="PANTHER" id="PTHR23155:SF1013">
    <property type="entry name" value="DISEASE RESISTANCE PROTEIN PIK6-NP"/>
    <property type="match status" value="1"/>
</dbReference>
<feature type="domain" description="Disease resistance protein winged helix" evidence="10">
    <location>
        <begin position="623"/>
        <end position="692"/>
    </location>
</feature>
<feature type="domain" description="Disease resistance R13L4/SHOC-2-like LRR" evidence="11">
    <location>
        <begin position="743"/>
        <end position="1111"/>
    </location>
</feature>
<accession>A0A5J9SYV5</accession>
<reference evidence="12 13" key="1">
    <citation type="journal article" date="2019" name="Sci. Rep.">
        <title>A high-quality genome of Eragrostis curvula grass provides insights into Poaceae evolution and supports new strategies to enhance forage quality.</title>
        <authorList>
            <person name="Carballo J."/>
            <person name="Santos B.A.C.M."/>
            <person name="Zappacosta D."/>
            <person name="Garbus I."/>
            <person name="Selva J.P."/>
            <person name="Gallo C.A."/>
            <person name="Diaz A."/>
            <person name="Albertini E."/>
            <person name="Caccamo M."/>
            <person name="Echenique V."/>
        </authorList>
    </citation>
    <scope>NUCLEOTIDE SEQUENCE [LARGE SCALE GENOMIC DNA]</scope>
    <source>
        <strain evidence="13">cv. Victoria</strain>
        <tissue evidence="12">Leaf</tissue>
    </source>
</reference>
<dbReference type="InterPro" id="IPR038005">
    <property type="entry name" value="RX-like_CC"/>
</dbReference>
<dbReference type="FunFam" id="1.10.10.10:FF:000322">
    <property type="entry name" value="Probable disease resistance protein At1g63360"/>
    <property type="match status" value="1"/>
</dbReference>
<evidence type="ECO:0000256" key="5">
    <source>
        <dbReference type="ARBA" id="ARBA00022821"/>
    </source>
</evidence>
<evidence type="ECO:0000256" key="3">
    <source>
        <dbReference type="ARBA" id="ARBA00022737"/>
    </source>
</evidence>
<dbReference type="CDD" id="cd14798">
    <property type="entry name" value="RX-CC_like"/>
    <property type="match status" value="1"/>
</dbReference>
<dbReference type="PRINTS" id="PR00364">
    <property type="entry name" value="DISEASERSIST"/>
</dbReference>
<evidence type="ECO:0000259" key="9">
    <source>
        <dbReference type="Pfam" id="PF18052"/>
    </source>
</evidence>
<evidence type="ECO:0000256" key="2">
    <source>
        <dbReference type="ARBA" id="ARBA00022614"/>
    </source>
</evidence>
<dbReference type="Proteomes" id="UP000324897">
    <property type="component" value="Unassembled WGS sequence"/>
</dbReference>
<evidence type="ECO:0000313" key="12">
    <source>
        <dbReference type="EMBL" id="TVU04213.1"/>
    </source>
</evidence>
<dbReference type="GO" id="GO:0002758">
    <property type="term" value="P:innate immune response-activating signaling pathway"/>
    <property type="evidence" value="ECO:0007669"/>
    <property type="project" value="UniProtKB-ARBA"/>
</dbReference>
<keyword evidence="5" id="KW-0611">Plant defense</keyword>
<dbReference type="Pfam" id="PF18052">
    <property type="entry name" value="Rx_N"/>
    <property type="match status" value="1"/>
</dbReference>
<dbReference type="Gene3D" id="1.20.5.4130">
    <property type="match status" value="1"/>
</dbReference>
<keyword evidence="13" id="KW-1185">Reference proteome</keyword>
<feature type="compositionally biased region" description="Polar residues" evidence="7">
    <location>
        <begin position="359"/>
        <end position="403"/>
    </location>
</feature>
<dbReference type="InterPro" id="IPR032675">
    <property type="entry name" value="LRR_dom_sf"/>
</dbReference>
<protein>
    <recommendedName>
        <fullName evidence="14">NB-ARC domain-containing protein</fullName>
    </recommendedName>
</protein>
<dbReference type="Gene3D" id="3.80.10.10">
    <property type="entry name" value="Ribonuclease Inhibitor"/>
    <property type="match status" value="1"/>
</dbReference>
<comment type="caution">
    <text evidence="12">The sequence shown here is derived from an EMBL/GenBank/DDBJ whole genome shotgun (WGS) entry which is preliminary data.</text>
</comment>
<feature type="region of interest" description="Disordered" evidence="7">
    <location>
        <begin position="308"/>
        <end position="405"/>
    </location>
</feature>
<sequence>MELVVGASQATMKSILGKLGDLLAREYALVRSVRGDIQYINDELASMQAFLVNLSASGADDHDAQTKDWMKQIRDVAYDIEDCMDDFIRRLPDDPRGGGCLAEIRLRIHELWTCSPRRNIAAEIADLKFRAQQIGERRIRYGVKDPEARGSNPDSRSIVGFDAAEDQLPTTQLVGIKEPVGMDKNGELGKWVTNDDNRGVLSIAGFGGVGKTTIAMALYRKYGDQFDRRAVVTVSQGSDPDTILRSILRQVKPLANNQEQQVSSDARSKERCDCLKIKLCSVKLWSRYQGQKGSNRKQGLDKNYQVARTHDNEQQTSSAGIGSLKEKNQVMQRALSRNVRSSSGGDSGSPGVKNRAMQRAQSRNVHSRSGGTEENSNTQQQLAYSRDGQSSSAGDSNSDQGNSEGKDLMAFFKETCLQLIPCAGYSEQRSRRNEHDELVDELKVHLGNYRYLLLVDDVWSATTWQNIRNCLPKGKNGSKTIVTTRFQAVATACNQDKGMDKVHSVIALDNEDAAKLFEKVVSESSSTKSDQSKQNEKEMDMVNSVEVMGNEKCPHIIWKCGGLPLAIVTMAGLVACNPHKPVSKSLFPETSGTLNPEGVTKILSYCYNDLPADLKTCSLYLSIFPKGSKISRKSLTRRWVAEGFVSEKQGLSEEDVAGAYFNHLIRRKIIRPVEHSSNGNVKTCQVHDMVLEYIVSKSSEENFITVIGGHWLMPIHSSKVRRLSLQSIDSKHAKVVEKMNLSHLRSLSVFGSLDTLPSHSLKIGLVQVLDLEGCTDVKEKHVMEISNMPLLKYLSLRRLDIQKLPANIGNLQYLETLDIRETKVEQLPKSIGQLNRMSNIFGGHKVTRKALKLPGEFKTESMRALRILSGIEIDEGSTIIASLHHFTGLKKLVIYKLGIDKEKTYRDLLSALQYLGGYSLQSLTIDDECSDFLALFTSIPTPPRYLHALELSGRLFKLPEWIGFLSDLKKLTLSLTALQTDTFELLKDLPRLFSLTFSLSLEKHHTDLVAILEKNKSYSDGVIVVDKDGFQSLKMLRFSAPILPLLCFSENAMPKLERLELKFRMLEGLVGLESLRSLQELHIRVHEKAGETTSLIVDDLITAVREFANKPRVIRDEYYDRPK</sequence>
<evidence type="ECO:0000259" key="11">
    <source>
        <dbReference type="Pfam" id="PF23598"/>
    </source>
</evidence>
<keyword evidence="2" id="KW-0433">Leucine-rich repeat</keyword>
<evidence type="ECO:0008006" key="14">
    <source>
        <dbReference type="Google" id="ProtNLM"/>
    </source>
</evidence>
<dbReference type="InterPro" id="IPR027417">
    <property type="entry name" value="P-loop_NTPase"/>
</dbReference>
<gene>
    <name evidence="12" type="ORF">EJB05_50239</name>
</gene>
<evidence type="ECO:0000256" key="7">
    <source>
        <dbReference type="SAM" id="MobiDB-lite"/>
    </source>
</evidence>
<evidence type="ECO:0000259" key="8">
    <source>
        <dbReference type="Pfam" id="PF00931"/>
    </source>
</evidence>
<dbReference type="GO" id="GO:0042742">
    <property type="term" value="P:defense response to bacterium"/>
    <property type="evidence" value="ECO:0007669"/>
    <property type="project" value="UniProtKB-ARBA"/>
</dbReference>
<dbReference type="Pfam" id="PF23559">
    <property type="entry name" value="WHD_DRP"/>
    <property type="match status" value="1"/>
</dbReference>
<feature type="domain" description="NB-ARC" evidence="8">
    <location>
        <begin position="428"/>
        <end position="525"/>
    </location>
</feature>
<feature type="domain" description="Disease resistance N-terminal" evidence="9">
    <location>
        <begin position="12"/>
        <end position="91"/>
    </location>
</feature>
<dbReference type="Gramene" id="TVU04213">
    <property type="protein sequence ID" value="TVU04213"/>
    <property type="gene ID" value="EJB05_50239"/>
</dbReference>
<dbReference type="InterPro" id="IPR055414">
    <property type="entry name" value="LRR_R13L4/SHOC2-like"/>
</dbReference>
<dbReference type="Gene3D" id="1.10.10.10">
    <property type="entry name" value="Winged helix-like DNA-binding domain superfamily/Winged helix DNA-binding domain"/>
    <property type="match status" value="1"/>
</dbReference>
<dbReference type="OrthoDB" id="6161812at2759"/>
<evidence type="ECO:0000256" key="4">
    <source>
        <dbReference type="ARBA" id="ARBA00022741"/>
    </source>
</evidence>
<name>A0A5J9SYV5_9POAL</name>
<comment type="similarity">
    <text evidence="1">Belongs to the disease resistance NB-LRR family.</text>
</comment>
<dbReference type="InterPro" id="IPR058922">
    <property type="entry name" value="WHD_DRP"/>
</dbReference>
<dbReference type="AlphaFoldDB" id="A0A5J9SYV5"/>
<dbReference type="PANTHER" id="PTHR23155">
    <property type="entry name" value="DISEASE RESISTANCE PROTEIN RP"/>
    <property type="match status" value="1"/>
</dbReference>
<dbReference type="SUPFAM" id="SSF52540">
    <property type="entry name" value="P-loop containing nucleoside triphosphate hydrolases"/>
    <property type="match status" value="2"/>
</dbReference>
<keyword evidence="6" id="KW-0175">Coiled coil</keyword>
<organism evidence="12 13">
    <name type="scientific">Eragrostis curvula</name>
    <name type="common">weeping love grass</name>
    <dbReference type="NCBI Taxonomy" id="38414"/>
    <lineage>
        <taxon>Eukaryota</taxon>
        <taxon>Viridiplantae</taxon>
        <taxon>Streptophyta</taxon>
        <taxon>Embryophyta</taxon>
        <taxon>Tracheophyta</taxon>
        <taxon>Spermatophyta</taxon>
        <taxon>Magnoliopsida</taxon>
        <taxon>Liliopsida</taxon>
        <taxon>Poales</taxon>
        <taxon>Poaceae</taxon>
        <taxon>PACMAD clade</taxon>
        <taxon>Chloridoideae</taxon>
        <taxon>Eragrostideae</taxon>
        <taxon>Eragrostidinae</taxon>
        <taxon>Eragrostis</taxon>
    </lineage>
</organism>
<dbReference type="InterPro" id="IPR002182">
    <property type="entry name" value="NB-ARC"/>
</dbReference>
<keyword evidence="4" id="KW-0547">Nucleotide-binding</keyword>
<evidence type="ECO:0000256" key="1">
    <source>
        <dbReference type="ARBA" id="ARBA00008894"/>
    </source>
</evidence>
<feature type="domain" description="NB-ARC" evidence="8">
    <location>
        <begin position="188"/>
        <end position="264"/>
    </location>
</feature>
<dbReference type="InterPro" id="IPR044974">
    <property type="entry name" value="Disease_R_plants"/>
</dbReference>
<dbReference type="Pfam" id="PF23598">
    <property type="entry name" value="LRR_14"/>
    <property type="match status" value="1"/>
</dbReference>
<dbReference type="SUPFAM" id="SSF52058">
    <property type="entry name" value="L domain-like"/>
    <property type="match status" value="1"/>
</dbReference>
<dbReference type="InterPro" id="IPR041118">
    <property type="entry name" value="Rx_N"/>
</dbReference>
<evidence type="ECO:0000313" key="13">
    <source>
        <dbReference type="Proteomes" id="UP000324897"/>
    </source>
</evidence>
<dbReference type="Gene3D" id="3.40.50.300">
    <property type="entry name" value="P-loop containing nucleotide triphosphate hydrolases"/>
    <property type="match status" value="2"/>
</dbReference>
<proteinExistence type="inferred from homology"/>
<feature type="non-terminal residue" evidence="12">
    <location>
        <position position="1"/>
    </location>
</feature>
<dbReference type="EMBL" id="RWGY01000087">
    <property type="protein sequence ID" value="TVU04213.1"/>
    <property type="molecule type" value="Genomic_DNA"/>
</dbReference>
<dbReference type="GO" id="GO:0043531">
    <property type="term" value="F:ADP binding"/>
    <property type="evidence" value="ECO:0007669"/>
    <property type="project" value="InterPro"/>
</dbReference>
<evidence type="ECO:0000256" key="6">
    <source>
        <dbReference type="ARBA" id="ARBA00023054"/>
    </source>
</evidence>
<dbReference type="InterPro" id="IPR036388">
    <property type="entry name" value="WH-like_DNA-bd_sf"/>
</dbReference>
<keyword evidence="3" id="KW-0677">Repeat</keyword>
<evidence type="ECO:0000259" key="10">
    <source>
        <dbReference type="Pfam" id="PF23559"/>
    </source>
</evidence>